<dbReference type="STRING" id="1188229.GlitD10_1297"/>
<dbReference type="Gene3D" id="2.60.40.3500">
    <property type="match status" value="1"/>
</dbReference>
<dbReference type="PANTHER" id="PTHR21666">
    <property type="entry name" value="PEPTIDASE-RELATED"/>
    <property type="match status" value="1"/>
</dbReference>
<feature type="domain" description="M23ase beta-sheet core" evidence="2">
    <location>
        <begin position="320"/>
        <end position="431"/>
    </location>
</feature>
<dbReference type="Pfam" id="PF11741">
    <property type="entry name" value="AMIN"/>
    <property type="match status" value="2"/>
</dbReference>
<dbReference type="InterPro" id="IPR011055">
    <property type="entry name" value="Dup_hybrid_motif"/>
</dbReference>
<dbReference type="SUPFAM" id="SSF51261">
    <property type="entry name" value="Duplicated hybrid motif"/>
    <property type="match status" value="1"/>
</dbReference>
<organism evidence="4 5">
    <name type="scientific">Gloeomargarita lithophora Alchichica-D10</name>
    <dbReference type="NCBI Taxonomy" id="1188229"/>
    <lineage>
        <taxon>Bacteria</taxon>
        <taxon>Bacillati</taxon>
        <taxon>Cyanobacteriota</taxon>
        <taxon>Cyanophyceae</taxon>
        <taxon>Gloeomargaritales</taxon>
        <taxon>Gloeomargaritaceae</taxon>
        <taxon>Gloeomargarita</taxon>
    </lineage>
</organism>
<protein>
    <submittedName>
        <fullName evidence="4">Peptidase M23</fullName>
    </submittedName>
</protein>
<dbReference type="Pfam" id="PF01551">
    <property type="entry name" value="Peptidase_M23"/>
    <property type="match status" value="1"/>
</dbReference>
<dbReference type="PANTHER" id="PTHR21666:SF293">
    <property type="entry name" value="SLL1488 PROTEIN"/>
    <property type="match status" value="1"/>
</dbReference>
<evidence type="ECO:0000313" key="5">
    <source>
        <dbReference type="Proteomes" id="UP000180235"/>
    </source>
</evidence>
<evidence type="ECO:0000259" key="2">
    <source>
        <dbReference type="Pfam" id="PF01551"/>
    </source>
</evidence>
<name>A0A1J0ACG5_9CYAN</name>
<dbReference type="AlphaFoldDB" id="A0A1J0ACG5"/>
<accession>A0A1J0ACG5</accession>
<dbReference type="InterPro" id="IPR050570">
    <property type="entry name" value="Cell_wall_metabolism_enzyme"/>
</dbReference>
<dbReference type="OrthoDB" id="507840at2"/>
<feature type="signal peptide" evidence="1">
    <location>
        <begin position="1"/>
        <end position="22"/>
    </location>
</feature>
<evidence type="ECO:0000313" key="4">
    <source>
        <dbReference type="EMBL" id="APB33618.1"/>
    </source>
</evidence>
<feature type="domain" description="AMIN" evidence="3">
    <location>
        <begin position="27"/>
        <end position="124"/>
    </location>
</feature>
<dbReference type="InterPro" id="IPR021731">
    <property type="entry name" value="AMIN_dom"/>
</dbReference>
<sequence>MKPTWILPGSVGCLLLAFPAQAAQLNRWQFNPDTHVLELTTESTAAPRVQVLAQPTRVVVDLPSTQWPVGREIQNFQRGQVRQVRVAQFDETTTRVVVEFHPGQTVQAQQVQVQAVGQGRWRLQLPGGVVAAAPVQPELLQNQPNQGTGAILRGVRAIEGGIFLQTQGQTGATRVQRSADGRQVWIDLGNTALSPGYQPQPLPQLTQLGVQNMRVVQVANQPPVTRIVLQVQPGQTQWQVQVQQIGRMGGVMLVRGGQTPPVVATQPSPVTAPDHWGIAANPEPVAILRPEMQPQSWALGSFPVENFQTYTSPFGPRWGRFHYGLDLAAPEGSYIRSWWDGRVVEIFNDAGCGTGIVVQSGQWEHIYCHLRGRAAKDSQGVYLLDANSGLSIRQGQWVTAGLRIGRVGMTGRTTGPHLHWGLRHAGRWIDPAIVLREMYAQQNRERTFSQRAS</sequence>
<reference evidence="4 5" key="1">
    <citation type="submission" date="2016-10" db="EMBL/GenBank/DDBJ databases">
        <title>Description of Gloeomargarita lithophora gen. nov., sp. nov., a thylakoid-bearing basal-branching cyanobacterium with intracellular carbonates, and proposal for Gloeomargaritales ord. nov.</title>
        <authorList>
            <person name="Moreira D."/>
            <person name="Tavera R."/>
            <person name="Benzerara K."/>
            <person name="Skouri-Panet F."/>
            <person name="Couradeau E."/>
            <person name="Gerard E."/>
            <person name="Loussert C."/>
            <person name="Novelo E."/>
            <person name="Zivanovic Y."/>
            <person name="Lopez-Garcia P."/>
        </authorList>
    </citation>
    <scope>NUCLEOTIDE SEQUENCE [LARGE SCALE GENOMIC DNA]</scope>
    <source>
        <strain evidence="4 5">D10</strain>
    </source>
</reference>
<evidence type="ECO:0000259" key="3">
    <source>
        <dbReference type="Pfam" id="PF11741"/>
    </source>
</evidence>
<dbReference type="CDD" id="cd12797">
    <property type="entry name" value="M23_peptidase"/>
    <property type="match status" value="1"/>
</dbReference>
<proteinExistence type="predicted"/>
<dbReference type="EMBL" id="CP017675">
    <property type="protein sequence ID" value="APB33618.1"/>
    <property type="molecule type" value="Genomic_DNA"/>
</dbReference>
<keyword evidence="1" id="KW-0732">Signal</keyword>
<feature type="domain" description="AMIN" evidence="3">
    <location>
        <begin position="162"/>
        <end position="242"/>
    </location>
</feature>
<gene>
    <name evidence="4" type="ORF">GlitD10_1297</name>
</gene>
<evidence type="ECO:0000256" key="1">
    <source>
        <dbReference type="SAM" id="SignalP"/>
    </source>
</evidence>
<dbReference type="Proteomes" id="UP000180235">
    <property type="component" value="Chromosome"/>
</dbReference>
<feature type="chain" id="PRO_5009608723" evidence="1">
    <location>
        <begin position="23"/>
        <end position="453"/>
    </location>
</feature>
<dbReference type="GO" id="GO:0004222">
    <property type="term" value="F:metalloendopeptidase activity"/>
    <property type="evidence" value="ECO:0007669"/>
    <property type="project" value="TreeGrafter"/>
</dbReference>
<dbReference type="InterPro" id="IPR016047">
    <property type="entry name" value="M23ase_b-sheet_dom"/>
</dbReference>
<dbReference type="Gene3D" id="2.70.70.10">
    <property type="entry name" value="Glucose Permease (Domain IIA)"/>
    <property type="match status" value="1"/>
</dbReference>
<keyword evidence="5" id="KW-1185">Reference proteome</keyword>
<dbReference type="KEGG" id="glt:GlitD10_1297"/>